<evidence type="ECO:0000256" key="5">
    <source>
        <dbReference type="SAM" id="MobiDB-lite"/>
    </source>
</evidence>
<organism evidence="7 8">
    <name type="scientific">Lactobacillus amylovorus</name>
    <dbReference type="NCBI Taxonomy" id="1604"/>
    <lineage>
        <taxon>Bacteria</taxon>
        <taxon>Bacillati</taxon>
        <taxon>Bacillota</taxon>
        <taxon>Bacilli</taxon>
        <taxon>Lactobacillales</taxon>
        <taxon>Lactobacillaceae</taxon>
        <taxon>Lactobacillus</taxon>
    </lineage>
</organism>
<keyword evidence="1 6" id="KW-0812">Transmembrane</keyword>
<name>A0A9X4ADI5_LACAM</name>
<feature type="transmembrane region" description="Helical" evidence="6">
    <location>
        <begin position="515"/>
        <end position="536"/>
    </location>
</feature>
<sequence>MAKAGRKQKETKKKKKEPFSWKKFGIRFAIVFSTIAVLSIVVPIGVSYASHDRVARTNAYDQRGNYRKGFGAWVERLGDRWQDGVEAIKGNFTQFGNHTWNNSYGKNSDTANQWAKQKGKLTHAQLYGGYRGGDVESDLSRQGLYKYADNLGIDHKAYKSDKALMNAVAQKLNQKSGATDRAGAEGKRLWGSLGREADAQKKVWQNYTTGLLKAQSDLSKTDAKRVNDYLKKHGGEKGSDKWYKALDTALTKYAHGKAKKEAEATKKKRDKEQSNVGEGEMKNSPDDVKKMLEEGNLPEPTTLWGKIGKALMNVFWSGAISDWLEKNGPGQEIFAGTDDPSTLAAQVQDDPKSLIYPTSKTDDYSTMTQVSDWLQPAMIAAGGALITLTLVITTMRMGWGQAIDPVRSRMAWYQNIIDSIIAVSLIAAFPLFVTEVLQVDGALLMGFADFMSQITPNNSSETVFQTALKLGFDRSTLNAISSGMLLGGSDFAGVIFEIIYLIAFVGLAVYIKYFYFVRAITFTVLVGIGPIFMALWSFNPTKGRTFAWLKDFIGTVFINVIHALTLTFMALFMNWNNSRITSQAANYISAVLNWQKANPGRQLLSTLTLGIAGGPSAKELQGAATASGGTINGASVFEVLVVGFIIMILFQPLSKSLAQLFGISTNMLDNISHSTSNTLKAGALIGGGALIAGSVAPAAIAGRTIKEGAGALKDGIKANRGKKALDWRDKLKNTVKGTYASANRRKPFRSSLAKINGIVGPGAGRLIGFAAGAGAGDPTAMLALSKAGGAMGERAARLANKPLSALGLGQVYRAGRYLAKKKPGENKYIDSKVKAANAKTQDSLAQGGQAVRDANDGHTAVDANIANIEAKKKAVEDEFRAGNITSDYMNKQLGDLNDQERKLKSLKNDEDFQGRLAQADARKQTSGSYVDASNLASVTKGALGAEASKLNASEAGQADGVQQSLALAGAATSGAVMSRYDGDAVEKAAQTAKVEYAKANAGKYAQNGFNNKEEWMDSSQYRQGEATAMQMARQQAVVSSNGKVFSMPDQANNSAFGSSMVNKDVYKQDLAQRMQAAGISPEAQQKAMEAIDGVQGKALMSETKINGSNTPLQTLDYGLNNELAKQNAFTINNAGNADRSKDPVSAYDLAQVYKGDANPASVIGGGPDDSLTASNFQQYMKKNAPSERLNNLRAGLSSFYTDYQNNQAALNNATDSTANGTDTLSMGNWFGGGSSFGGGFGGFNGGHNFGGASATPNDLIASQRISNFNKEWGPVGMSPSEAIDTLTANASPSADGSSIGGSGIPAGDFQLVTGNTGSYIRAKMDDGSYQLVGNWGAGDPSLQGDESIIQNLDVSPDGTIGPRYDNNTHRMENPFSMVGDAKVARAYSNDGPDLSQMLGGFASKARSHSVDMSDYNTMQQAPELRRAYMDDGYMTLDKLGSNYTDYQYYSDGDHGVIVGKDSRDGLYKQISNIVDEDMIEGHAQGQQYSIPLVDSGNGLVPDPNADPHVYSKDPMTTQSEKEVIDTLRTHIDNIKARQEFNSYLNEILQPTERNLHNYIAKNPANQGIDFIDFSGK</sequence>
<feature type="region of interest" description="Disordered" evidence="5">
    <location>
        <begin position="255"/>
        <end position="292"/>
    </location>
</feature>
<comment type="caution">
    <text evidence="7">The sequence shown here is derived from an EMBL/GenBank/DDBJ whole genome shotgun (WGS) entry which is preliminary data.</text>
</comment>
<dbReference type="GO" id="GO:0030255">
    <property type="term" value="P:protein secretion by the type IV secretion system"/>
    <property type="evidence" value="ECO:0007669"/>
    <property type="project" value="InterPro"/>
</dbReference>
<dbReference type="InterPro" id="IPR007688">
    <property type="entry name" value="Conjugal_tfr_TrbL/VirB6"/>
</dbReference>
<evidence type="ECO:0000256" key="6">
    <source>
        <dbReference type="SAM" id="Phobius"/>
    </source>
</evidence>
<gene>
    <name evidence="7" type="ORF">ODV15_07840</name>
</gene>
<feature type="transmembrane region" description="Helical" evidence="6">
    <location>
        <begin position="631"/>
        <end position="650"/>
    </location>
</feature>
<evidence type="ECO:0000256" key="2">
    <source>
        <dbReference type="ARBA" id="ARBA00022989"/>
    </source>
</evidence>
<dbReference type="EMBL" id="JAOTGU010000011">
    <property type="protein sequence ID" value="MDB6262458.1"/>
    <property type="molecule type" value="Genomic_DNA"/>
</dbReference>
<feature type="transmembrane region" description="Helical" evidence="6">
    <location>
        <begin position="373"/>
        <end position="392"/>
    </location>
</feature>
<proteinExistence type="predicted"/>
<feature type="transmembrane region" description="Helical" evidence="6">
    <location>
        <begin position="491"/>
        <end position="510"/>
    </location>
</feature>
<keyword evidence="3 6" id="KW-0472">Membrane</keyword>
<dbReference type="Proteomes" id="UP001143700">
    <property type="component" value="Unassembled WGS sequence"/>
</dbReference>
<dbReference type="Pfam" id="PF04610">
    <property type="entry name" value="TrbL"/>
    <property type="match status" value="1"/>
</dbReference>
<reference evidence="7" key="2">
    <citation type="submission" date="2022-10" db="EMBL/GenBank/DDBJ databases">
        <authorList>
            <person name="Kostovova I."/>
            <person name="Moravkova M."/>
            <person name="Pechar R."/>
        </authorList>
    </citation>
    <scope>NUCLEOTIDE SEQUENCE</scope>
    <source>
        <strain evidence="7">M356A</strain>
    </source>
</reference>
<keyword evidence="2 6" id="KW-1133">Transmembrane helix</keyword>
<keyword evidence="4" id="KW-0175">Coiled coil</keyword>
<feature type="transmembrane region" description="Helical" evidence="6">
    <location>
        <begin position="412"/>
        <end position="433"/>
    </location>
</feature>
<evidence type="ECO:0000256" key="1">
    <source>
        <dbReference type="ARBA" id="ARBA00022692"/>
    </source>
</evidence>
<feature type="transmembrane region" description="Helical" evidence="6">
    <location>
        <begin position="556"/>
        <end position="575"/>
    </location>
</feature>
<evidence type="ECO:0000313" key="7">
    <source>
        <dbReference type="EMBL" id="MDB6262458.1"/>
    </source>
</evidence>
<feature type="coiled-coil region" evidence="4">
    <location>
        <begin position="858"/>
        <end position="909"/>
    </location>
</feature>
<evidence type="ECO:0000313" key="8">
    <source>
        <dbReference type="Proteomes" id="UP001143700"/>
    </source>
</evidence>
<evidence type="ECO:0000256" key="3">
    <source>
        <dbReference type="ARBA" id="ARBA00023136"/>
    </source>
</evidence>
<protein>
    <submittedName>
        <fullName evidence="7">Type IV secretion system protein</fullName>
    </submittedName>
</protein>
<reference evidence="7" key="1">
    <citation type="journal article" date="2022" name="Microorganisms">
        <title>Antibiotic Susceptibility, Resistance Gene Determinants and Corresponding Genomic Regions in Lactobacillus amylovorus Isolates Derived from Wild Boars and Domestic Pigs.</title>
        <authorList>
            <person name="Moravkova M."/>
            <person name="Kostovova I."/>
            <person name="Kavanova K."/>
            <person name="Pechar R."/>
            <person name="Stanek S."/>
            <person name="Brychta A."/>
            <person name="Zeman M."/>
            <person name="Kubasova T."/>
        </authorList>
    </citation>
    <scope>NUCLEOTIDE SEQUENCE</scope>
    <source>
        <strain evidence="7">M356A</strain>
    </source>
</reference>
<feature type="transmembrane region" description="Helical" evidence="6">
    <location>
        <begin position="24"/>
        <end position="46"/>
    </location>
</feature>
<evidence type="ECO:0000256" key="4">
    <source>
        <dbReference type="SAM" id="Coils"/>
    </source>
</evidence>
<feature type="compositionally biased region" description="Basic and acidic residues" evidence="5">
    <location>
        <begin position="259"/>
        <end position="292"/>
    </location>
</feature>
<accession>A0A9X4ADI5</accession>